<keyword evidence="11" id="KW-0418">Kinase</keyword>
<keyword evidence="9 19" id="KW-0732">Signal</keyword>
<dbReference type="PROSITE" id="PS50011">
    <property type="entry name" value="PROTEIN_KINASE_DOM"/>
    <property type="match status" value="2"/>
</dbReference>
<evidence type="ECO:0000256" key="14">
    <source>
        <dbReference type="ARBA" id="ARBA00023136"/>
    </source>
</evidence>
<feature type="signal peptide" evidence="19">
    <location>
        <begin position="1"/>
        <end position="18"/>
    </location>
</feature>
<dbReference type="AlphaFoldDB" id="A0AAV6WXZ7"/>
<feature type="compositionally biased region" description="Polar residues" evidence="18">
    <location>
        <begin position="791"/>
        <end position="812"/>
    </location>
</feature>
<feature type="binding site" evidence="17">
    <location>
        <position position="478"/>
    </location>
    <ligand>
        <name>ATP</name>
        <dbReference type="ChEBI" id="CHEBI:30616"/>
    </ligand>
</feature>
<evidence type="ECO:0000256" key="1">
    <source>
        <dbReference type="ARBA" id="ARBA00004251"/>
    </source>
</evidence>
<name>A0AAV6WXZ7_9LAMI</name>
<evidence type="ECO:0000256" key="12">
    <source>
        <dbReference type="ARBA" id="ARBA00022840"/>
    </source>
</evidence>
<dbReference type="GO" id="GO:0002229">
    <property type="term" value="P:defense response to oomycetes"/>
    <property type="evidence" value="ECO:0007669"/>
    <property type="project" value="UniProtKB-ARBA"/>
</dbReference>
<dbReference type="Gene3D" id="2.60.120.430">
    <property type="entry name" value="Galactose-binding lectin"/>
    <property type="match status" value="1"/>
</dbReference>
<organism evidence="21 22">
    <name type="scientific">Buddleja alternifolia</name>
    <dbReference type="NCBI Taxonomy" id="168488"/>
    <lineage>
        <taxon>Eukaryota</taxon>
        <taxon>Viridiplantae</taxon>
        <taxon>Streptophyta</taxon>
        <taxon>Embryophyta</taxon>
        <taxon>Tracheophyta</taxon>
        <taxon>Spermatophyta</taxon>
        <taxon>Magnoliopsida</taxon>
        <taxon>eudicotyledons</taxon>
        <taxon>Gunneridae</taxon>
        <taxon>Pentapetalae</taxon>
        <taxon>asterids</taxon>
        <taxon>lamiids</taxon>
        <taxon>Lamiales</taxon>
        <taxon>Scrophulariaceae</taxon>
        <taxon>Buddlejeae</taxon>
        <taxon>Buddleja</taxon>
    </lineage>
</organism>
<dbReference type="EC" id="2.7.11.1" evidence="4"/>
<evidence type="ECO:0000256" key="8">
    <source>
        <dbReference type="ARBA" id="ARBA00022692"/>
    </source>
</evidence>
<keyword evidence="12 17" id="KW-0067">ATP-binding</keyword>
<comment type="caution">
    <text evidence="21">The sequence shown here is derived from an EMBL/GenBank/DDBJ whole genome shotgun (WGS) entry which is preliminary data.</text>
</comment>
<evidence type="ECO:0000313" key="22">
    <source>
        <dbReference type="Proteomes" id="UP000826271"/>
    </source>
</evidence>
<dbReference type="SMART" id="SM00220">
    <property type="entry name" value="S_TKc"/>
    <property type="match status" value="2"/>
</dbReference>
<dbReference type="InterPro" id="IPR050823">
    <property type="entry name" value="Plant_Ser_Thr_Prot_Kinase"/>
</dbReference>
<keyword evidence="8" id="KW-0812">Transmembrane</keyword>
<keyword evidence="14" id="KW-0472">Membrane</keyword>
<keyword evidence="7" id="KW-0808">Transferase</keyword>
<keyword evidence="5" id="KW-1003">Cell membrane</keyword>
<keyword evidence="15" id="KW-0675">Receptor</keyword>
<sequence>MKTCNSVILFLFAVTAAANTNLIDHEISINCGSTGSSSAAISGKQWFGDAYVTLKGSSLSTSSHSETISSLDPVPYKTARISRSQFSYSFQLNPGQKFIRLHFNPSSYYGFQSFNDLFNVEADPFTLLANFSASITARALAVNTFVKEFCISIQQNQSLDIIFTPATPSSHTSYAFINGIEIISLPSSFPYCLGGDIGVQVVGQKSHVVYIDNATALEMVRRLNVQHDSVLSPIDDMFGMWKTLLKEKAKKFKNNNITWKVSVDVGFRYLIRLHFCEVGLQMNFTLLINYMIANTNADLLQETEVNGVLWYRNHLVEVKGRKEEGKRDILISLHSKHESLVGHGNGPLEGFEIFKLSNHDNSLASPNPLPTKPDSPFDPIQNLLSLLGHRNAIATVVTASVCLVNIIVHMLRQHWESNSVEEENKPSTRARRLCRRFSLSQIESATENFNDAFVIGKGGFGKVYKGFIDNLEEMVAIKRLNPNSRQGKREFWTEIEMLSEVRHVNLVSLIGYCNEQREMILVYDYMSSGTLADHLYKLARKSNNCSSLSWKQRLEICIGAGRGLDYLHTGHGVIHRDVKASNILLDENFVAKVSDFGLAKTEDGDSTKLKGTFGYFDPDYFKTRKLTTKSDTYSFGVVLLEVLCGRPAVDPFAEDDKRSLTMWARENISKGDVDQIVAPSLRDEILPDSLMAFLGVAEKCLHDEPKKRPTIAHVIINLEFALEQQENALSLVPYEKTRIADFFPFANKTQQDNTKSIIPNEITSRADVLPFTDDRTILPGSTRQLTMVSSNVQNVTSSPKEQTNNETVNSESPYGKKEKRKTSHKLSRLWPWGAFLSSRKPSNKKNLAGVSFSISGGSNELIASPDLRIFSFSELKAATRNFRSDTLLGEGGFGKVYRGKLDTAGNKIGSVIAVKKLNSESLQGLKEWQSEVNFLGRLSHPNLVKLLGYCWEDKELLLVYEFMQKGSLDNHLFGRGSAIQPLSWDIRLKILIGASRGLAFLHASDRKVIYRDFKASNILLDGSYNAKLSDFGLAKMGPLAGDSHVTTQVMGTYGYAAPEYIATGHLYVKSDVYGFGVVLVEMLTGLRALDTKRPYGQHRLVDWIKPHLSGRRKLKMVMDQHLEGRYPITSALQVAKLARNCIEHEPKNRPSMQQVVETLEQMDTSVEKSSRQPKRVHFNTSQPPM</sequence>
<dbReference type="InterPro" id="IPR008271">
    <property type="entry name" value="Ser/Thr_kinase_AS"/>
</dbReference>
<dbReference type="InterPro" id="IPR024788">
    <property type="entry name" value="Malectin-like_Carb-bd_dom"/>
</dbReference>
<keyword evidence="16" id="KW-0325">Glycoprotein</keyword>
<dbReference type="Proteomes" id="UP000826271">
    <property type="component" value="Unassembled WGS sequence"/>
</dbReference>
<evidence type="ECO:0000256" key="15">
    <source>
        <dbReference type="ARBA" id="ARBA00023170"/>
    </source>
</evidence>
<evidence type="ECO:0000313" key="21">
    <source>
        <dbReference type="EMBL" id="KAG8372991.1"/>
    </source>
</evidence>
<comment type="similarity">
    <text evidence="3">In the C-terminal section; belongs to the protein kinase superfamily. Ser/Thr protein kinase family.</text>
</comment>
<dbReference type="GO" id="GO:0004674">
    <property type="term" value="F:protein serine/threonine kinase activity"/>
    <property type="evidence" value="ECO:0007669"/>
    <property type="project" value="UniProtKB-KW"/>
</dbReference>
<feature type="binding site" evidence="17">
    <location>
        <position position="916"/>
    </location>
    <ligand>
        <name>ATP</name>
        <dbReference type="ChEBI" id="CHEBI:30616"/>
    </ligand>
</feature>
<keyword evidence="22" id="KW-1185">Reference proteome</keyword>
<dbReference type="GO" id="GO:0005524">
    <property type="term" value="F:ATP binding"/>
    <property type="evidence" value="ECO:0007669"/>
    <property type="project" value="UniProtKB-UniRule"/>
</dbReference>
<dbReference type="InterPro" id="IPR011009">
    <property type="entry name" value="Kinase-like_dom_sf"/>
</dbReference>
<dbReference type="Gene3D" id="3.30.200.20">
    <property type="entry name" value="Phosphorylase Kinase, domain 1"/>
    <property type="match status" value="2"/>
</dbReference>
<dbReference type="FunFam" id="1.10.510.10:FF:000051">
    <property type="entry name" value="Receptor-like serine/threonine-protein kinase ALE2"/>
    <property type="match status" value="1"/>
</dbReference>
<feature type="region of interest" description="Disordered" evidence="18">
    <location>
        <begin position="1162"/>
        <end position="1185"/>
    </location>
</feature>
<evidence type="ECO:0000259" key="20">
    <source>
        <dbReference type="PROSITE" id="PS50011"/>
    </source>
</evidence>
<dbReference type="GO" id="GO:0005886">
    <property type="term" value="C:plasma membrane"/>
    <property type="evidence" value="ECO:0007669"/>
    <property type="project" value="UniProtKB-SubCell"/>
</dbReference>
<feature type="chain" id="PRO_5043742362" description="non-specific serine/threonine protein kinase" evidence="19">
    <location>
        <begin position="19"/>
        <end position="1185"/>
    </location>
</feature>
<evidence type="ECO:0000256" key="7">
    <source>
        <dbReference type="ARBA" id="ARBA00022679"/>
    </source>
</evidence>
<evidence type="ECO:0000256" key="3">
    <source>
        <dbReference type="ARBA" id="ARBA00010217"/>
    </source>
</evidence>
<dbReference type="InterPro" id="IPR000719">
    <property type="entry name" value="Prot_kinase_dom"/>
</dbReference>
<dbReference type="InterPro" id="IPR017441">
    <property type="entry name" value="Protein_kinase_ATP_BS"/>
</dbReference>
<evidence type="ECO:0000256" key="18">
    <source>
        <dbReference type="SAM" id="MobiDB-lite"/>
    </source>
</evidence>
<evidence type="ECO:0000256" key="11">
    <source>
        <dbReference type="ARBA" id="ARBA00022777"/>
    </source>
</evidence>
<evidence type="ECO:0000256" key="17">
    <source>
        <dbReference type="PROSITE-ProRule" id="PRU10141"/>
    </source>
</evidence>
<evidence type="ECO:0000256" key="2">
    <source>
        <dbReference type="ARBA" id="ARBA00008536"/>
    </source>
</evidence>
<dbReference type="Gene3D" id="1.10.510.10">
    <property type="entry name" value="Transferase(Phosphotransferase) domain 1"/>
    <property type="match status" value="2"/>
</dbReference>
<gene>
    <name evidence="21" type="ORF">BUALT_Bualt12G0124600</name>
</gene>
<dbReference type="Pfam" id="PF00069">
    <property type="entry name" value="Pkinase"/>
    <property type="match status" value="1"/>
</dbReference>
<accession>A0AAV6WXZ7</accession>
<protein>
    <recommendedName>
        <fullName evidence="4">non-specific serine/threonine protein kinase</fullName>
        <ecNumber evidence="4">2.7.11.1</ecNumber>
    </recommendedName>
</protein>
<feature type="domain" description="Protein kinase" evidence="20">
    <location>
        <begin position="882"/>
        <end position="1162"/>
    </location>
</feature>
<keyword evidence="6" id="KW-0723">Serine/threonine-protein kinase</keyword>
<evidence type="ECO:0000256" key="5">
    <source>
        <dbReference type="ARBA" id="ARBA00022475"/>
    </source>
</evidence>
<evidence type="ECO:0000256" key="16">
    <source>
        <dbReference type="ARBA" id="ARBA00023180"/>
    </source>
</evidence>
<dbReference type="EMBL" id="WHWC01000012">
    <property type="protein sequence ID" value="KAG8372991.1"/>
    <property type="molecule type" value="Genomic_DNA"/>
</dbReference>
<evidence type="ECO:0000256" key="6">
    <source>
        <dbReference type="ARBA" id="ARBA00022527"/>
    </source>
</evidence>
<dbReference type="SUPFAM" id="SSF56112">
    <property type="entry name" value="Protein kinase-like (PK-like)"/>
    <property type="match status" value="2"/>
</dbReference>
<evidence type="ECO:0000256" key="19">
    <source>
        <dbReference type="SAM" id="SignalP"/>
    </source>
</evidence>
<dbReference type="PANTHER" id="PTHR45621">
    <property type="entry name" value="OS01G0588500 PROTEIN-RELATED"/>
    <property type="match status" value="1"/>
</dbReference>
<dbReference type="Pfam" id="PF12819">
    <property type="entry name" value="Malectin_like"/>
    <property type="match status" value="1"/>
</dbReference>
<dbReference type="FunFam" id="3.30.200.20:FF:000228">
    <property type="entry name" value="Serine/threonine-protein kinase BIK1"/>
    <property type="match status" value="1"/>
</dbReference>
<feature type="domain" description="Protein kinase" evidence="20">
    <location>
        <begin position="449"/>
        <end position="721"/>
    </location>
</feature>
<evidence type="ECO:0000256" key="10">
    <source>
        <dbReference type="ARBA" id="ARBA00022741"/>
    </source>
</evidence>
<dbReference type="FunFam" id="1.10.510.10:FF:000240">
    <property type="entry name" value="Lectin-domain containing receptor kinase A4.3"/>
    <property type="match status" value="1"/>
</dbReference>
<evidence type="ECO:0000256" key="9">
    <source>
        <dbReference type="ARBA" id="ARBA00022729"/>
    </source>
</evidence>
<dbReference type="Pfam" id="PF07714">
    <property type="entry name" value="PK_Tyr_Ser-Thr"/>
    <property type="match status" value="1"/>
</dbReference>
<proteinExistence type="inferred from homology"/>
<comment type="similarity">
    <text evidence="2">In the N-terminal section; belongs to the leguminous lectin family.</text>
</comment>
<dbReference type="InterPro" id="IPR001245">
    <property type="entry name" value="Ser-Thr/Tyr_kinase_cat_dom"/>
</dbReference>
<reference evidence="21" key="1">
    <citation type="submission" date="2019-10" db="EMBL/GenBank/DDBJ databases">
        <authorList>
            <person name="Zhang R."/>
            <person name="Pan Y."/>
            <person name="Wang J."/>
            <person name="Ma R."/>
            <person name="Yu S."/>
        </authorList>
    </citation>
    <scope>NUCLEOTIDE SEQUENCE</scope>
    <source>
        <strain evidence="21">LA-IB0</strain>
        <tissue evidence="21">Leaf</tissue>
    </source>
</reference>
<dbReference type="FunFam" id="3.30.200.20:FF:000039">
    <property type="entry name" value="receptor-like protein kinase FERONIA"/>
    <property type="match status" value="1"/>
</dbReference>
<keyword evidence="10 17" id="KW-0547">Nucleotide-binding</keyword>
<keyword evidence="13" id="KW-1133">Transmembrane helix</keyword>
<dbReference type="PROSITE" id="PS00108">
    <property type="entry name" value="PROTEIN_KINASE_ST"/>
    <property type="match status" value="2"/>
</dbReference>
<feature type="region of interest" description="Disordered" evidence="18">
    <location>
        <begin position="791"/>
        <end position="822"/>
    </location>
</feature>
<evidence type="ECO:0000256" key="13">
    <source>
        <dbReference type="ARBA" id="ARBA00022989"/>
    </source>
</evidence>
<evidence type="ECO:0000256" key="4">
    <source>
        <dbReference type="ARBA" id="ARBA00012513"/>
    </source>
</evidence>
<comment type="subcellular location">
    <subcellularLocation>
        <location evidence="1">Cell membrane</location>
        <topology evidence="1">Single-pass type I membrane protein</topology>
    </subcellularLocation>
</comment>
<dbReference type="PROSITE" id="PS00107">
    <property type="entry name" value="PROTEIN_KINASE_ATP"/>
    <property type="match status" value="2"/>
</dbReference>
<dbReference type="FunFam" id="2.60.120.430:FF:000003">
    <property type="entry name" value="FERONIA receptor-like kinase"/>
    <property type="match status" value="1"/>
</dbReference>
<dbReference type="CDD" id="cd14066">
    <property type="entry name" value="STKc_IRAK"/>
    <property type="match status" value="2"/>
</dbReference>